<dbReference type="RefSeq" id="WP_175177756.1">
    <property type="nucleotide sequence ID" value="NZ_CADIJX010000011.1"/>
</dbReference>
<evidence type="ECO:0000313" key="2">
    <source>
        <dbReference type="Proteomes" id="UP000494108"/>
    </source>
</evidence>
<name>A0A6S6ZY46_9BURK</name>
<dbReference type="AlphaFoldDB" id="A0A6S6ZY46"/>
<evidence type="ECO:0000313" key="1">
    <source>
        <dbReference type="EMBL" id="CAB3702947.1"/>
    </source>
</evidence>
<dbReference type="Proteomes" id="UP000494108">
    <property type="component" value="Unassembled WGS sequence"/>
</dbReference>
<gene>
    <name evidence="1" type="ORF">LMG3431_05525</name>
</gene>
<proteinExistence type="predicted"/>
<keyword evidence="2" id="KW-1185">Reference proteome</keyword>
<dbReference type="EMBL" id="CADIJX010000011">
    <property type="protein sequence ID" value="CAB3702947.1"/>
    <property type="molecule type" value="Genomic_DNA"/>
</dbReference>
<sequence>MNAEPTAQPLARRLEIASGASRQLMLRTGATVICIAGSVRVEEPSTGAEAAGSLSLPVSTRVNAGEAQRIGCGGVVRVMALGPAEVIYQDVPGPVSRFLGLVANIFRMNQAENTNNRLGALHKILK</sequence>
<accession>A0A6S6ZY46</accession>
<reference evidence="1 2" key="1">
    <citation type="submission" date="2020-04" db="EMBL/GenBank/DDBJ databases">
        <authorList>
            <person name="De Canck E."/>
        </authorList>
    </citation>
    <scope>NUCLEOTIDE SEQUENCE [LARGE SCALE GENOMIC DNA]</scope>
    <source>
        <strain evidence="1 2">LMG 3431</strain>
    </source>
</reference>
<organism evidence="1 2">
    <name type="scientific">Achromobacter pestifer</name>
    <dbReference type="NCBI Taxonomy" id="1353889"/>
    <lineage>
        <taxon>Bacteria</taxon>
        <taxon>Pseudomonadati</taxon>
        <taxon>Pseudomonadota</taxon>
        <taxon>Betaproteobacteria</taxon>
        <taxon>Burkholderiales</taxon>
        <taxon>Alcaligenaceae</taxon>
        <taxon>Achromobacter</taxon>
    </lineage>
</organism>
<protein>
    <submittedName>
        <fullName evidence="1">Uncharacterized protein</fullName>
    </submittedName>
</protein>